<dbReference type="PANTHER" id="PTHR32125">
    <property type="entry name" value="2-C-METHYL-D-ERYTHRITOL 4-PHOSPHATE CYTIDYLYLTRANSFERASE, CHLOROPLASTIC"/>
    <property type="match status" value="1"/>
</dbReference>
<dbReference type="InterPro" id="IPR050088">
    <property type="entry name" value="IspD/TarI_cytidylyltransf_bact"/>
</dbReference>
<feature type="site" description="Positions MEP for the nucleophilic attack" evidence="7">
    <location>
        <position position="213"/>
    </location>
</feature>
<accession>A0ABY1NG02</accession>
<name>A0ABY1NG02_9BACT</name>
<comment type="similarity">
    <text evidence="3 7">Belongs to the IspD/TarI cytidylyltransferase family. IspD subfamily.</text>
</comment>
<evidence type="ECO:0000313" key="9">
    <source>
        <dbReference type="Proteomes" id="UP001157911"/>
    </source>
</evidence>
<feature type="site" description="Transition state stabilizer" evidence="7">
    <location>
        <position position="14"/>
    </location>
</feature>
<comment type="pathway">
    <text evidence="2 7">Isoprenoid biosynthesis; isopentenyl diphosphate biosynthesis via DXP pathway; isopentenyl diphosphate from 1-deoxy-D-xylulose 5-phosphate: step 2/6.</text>
</comment>
<evidence type="ECO:0000256" key="1">
    <source>
        <dbReference type="ARBA" id="ARBA00001282"/>
    </source>
</evidence>
<feature type="site" description="Positions MEP for the nucleophilic attack" evidence="7">
    <location>
        <position position="157"/>
    </location>
</feature>
<dbReference type="NCBIfam" id="TIGR00453">
    <property type="entry name" value="ispD"/>
    <property type="match status" value="1"/>
</dbReference>
<evidence type="ECO:0000313" key="8">
    <source>
        <dbReference type="EMBL" id="SMP08155.1"/>
    </source>
</evidence>
<dbReference type="GO" id="GO:0016779">
    <property type="term" value="F:nucleotidyltransferase activity"/>
    <property type="evidence" value="ECO:0007669"/>
    <property type="project" value="UniProtKB-KW"/>
</dbReference>
<dbReference type="Gene3D" id="3.90.550.10">
    <property type="entry name" value="Spore Coat Polysaccharide Biosynthesis Protein SpsA, Chain A"/>
    <property type="match status" value="1"/>
</dbReference>
<evidence type="ECO:0000256" key="7">
    <source>
        <dbReference type="HAMAP-Rule" id="MF_00108"/>
    </source>
</evidence>
<dbReference type="InterPro" id="IPR034683">
    <property type="entry name" value="IspD/TarI"/>
</dbReference>
<dbReference type="CDD" id="cd02516">
    <property type="entry name" value="CDP-ME_synthetase"/>
    <property type="match status" value="1"/>
</dbReference>
<dbReference type="EMBL" id="FXUB01000001">
    <property type="protein sequence ID" value="SMP08155.1"/>
    <property type="molecule type" value="Genomic_DNA"/>
</dbReference>
<evidence type="ECO:0000256" key="4">
    <source>
        <dbReference type="ARBA" id="ARBA00022679"/>
    </source>
</evidence>
<evidence type="ECO:0000256" key="3">
    <source>
        <dbReference type="ARBA" id="ARBA00009789"/>
    </source>
</evidence>
<dbReference type="InterPro" id="IPR018294">
    <property type="entry name" value="ISPD_synthase_CS"/>
</dbReference>
<evidence type="ECO:0000256" key="6">
    <source>
        <dbReference type="ARBA" id="ARBA00023229"/>
    </source>
</evidence>
<dbReference type="SUPFAM" id="SSF53448">
    <property type="entry name" value="Nucleotide-diphospho-sugar transferases"/>
    <property type="match status" value="1"/>
</dbReference>
<dbReference type="InterPro" id="IPR029044">
    <property type="entry name" value="Nucleotide-diphossugar_trans"/>
</dbReference>
<evidence type="ECO:0000256" key="5">
    <source>
        <dbReference type="ARBA" id="ARBA00022695"/>
    </source>
</evidence>
<comment type="catalytic activity">
    <reaction evidence="1 7">
        <text>2-C-methyl-D-erythritol 4-phosphate + CTP + H(+) = 4-CDP-2-C-methyl-D-erythritol + diphosphate</text>
        <dbReference type="Rhea" id="RHEA:13429"/>
        <dbReference type="ChEBI" id="CHEBI:15378"/>
        <dbReference type="ChEBI" id="CHEBI:33019"/>
        <dbReference type="ChEBI" id="CHEBI:37563"/>
        <dbReference type="ChEBI" id="CHEBI:57823"/>
        <dbReference type="ChEBI" id="CHEBI:58262"/>
        <dbReference type="EC" id="2.7.7.60"/>
    </reaction>
</comment>
<gene>
    <name evidence="7" type="primary">ispD</name>
    <name evidence="8" type="ORF">SAMN06265339_0583</name>
</gene>
<comment type="function">
    <text evidence="7">Catalyzes the formation of 4-diphosphocytidyl-2-C-methyl-D-erythritol from CTP and 2-C-methyl-D-erythritol 4-phosphate (MEP).</text>
</comment>
<proteinExistence type="inferred from homology"/>
<keyword evidence="6 7" id="KW-0414">Isoprene biosynthesis</keyword>
<dbReference type="Pfam" id="PF01128">
    <property type="entry name" value="IspD"/>
    <property type="match status" value="1"/>
</dbReference>
<dbReference type="RefSeq" id="WP_283400085.1">
    <property type="nucleotide sequence ID" value="NZ_FXUB01000001.1"/>
</dbReference>
<dbReference type="InterPro" id="IPR001228">
    <property type="entry name" value="IspD"/>
</dbReference>
<keyword evidence="5 7" id="KW-0548">Nucleotidyltransferase</keyword>
<keyword evidence="9" id="KW-1185">Reference proteome</keyword>
<dbReference type="EC" id="2.7.7.60" evidence="7"/>
<organism evidence="8 9">
    <name type="scientific">Desulfurobacterium pacificum</name>
    <dbReference type="NCBI Taxonomy" id="240166"/>
    <lineage>
        <taxon>Bacteria</taxon>
        <taxon>Pseudomonadati</taxon>
        <taxon>Aquificota</taxon>
        <taxon>Aquificia</taxon>
        <taxon>Desulfurobacteriales</taxon>
        <taxon>Desulfurobacteriaceae</taxon>
        <taxon>Desulfurobacterium</taxon>
    </lineage>
</organism>
<comment type="caution">
    <text evidence="8">The sequence shown here is derived from an EMBL/GenBank/DDBJ whole genome shotgun (WGS) entry which is preliminary data.</text>
</comment>
<dbReference type="Proteomes" id="UP001157911">
    <property type="component" value="Unassembled WGS sequence"/>
</dbReference>
<evidence type="ECO:0000256" key="2">
    <source>
        <dbReference type="ARBA" id="ARBA00004787"/>
    </source>
</evidence>
<protein>
    <recommendedName>
        <fullName evidence="7">2-C-methyl-D-erythritol 4-phosphate cytidylyltransferase</fullName>
        <ecNumber evidence="7">2.7.7.60</ecNumber>
    </recommendedName>
    <alternativeName>
        <fullName evidence="7">4-diphosphocytidyl-2C-methyl-D-erythritol synthase</fullName>
    </alternativeName>
    <alternativeName>
        <fullName evidence="7">MEP cytidylyltransferase</fullName>
        <shortName evidence="7">MCT</shortName>
    </alternativeName>
</protein>
<dbReference type="PROSITE" id="PS01295">
    <property type="entry name" value="ISPD"/>
    <property type="match status" value="1"/>
</dbReference>
<sequence length="234" mass="26294">MRYAVIPAAGLGRRFGGKKQFFEINGVPVIEYTLRVFEKSELVHGIVLVLPAKDLEFGEKLKEKFKKIKYVVPGGEERQSSVFKGLKAIENEGVDEVLIHDGVRPLVSQSLVRELVVALSDYEVDGVIPGLKPRDTVKVVGAPLERGDFFVERTLDRDKLVLVQTPQVFMYEVILKCHERAVGEDFWATDDSALLERYGYSVVTIPGEPFNIKITTKEDVKLAEFFLSYSANSL</sequence>
<keyword evidence="4 7" id="KW-0808">Transferase</keyword>
<dbReference type="HAMAP" id="MF_00108">
    <property type="entry name" value="IspD"/>
    <property type="match status" value="1"/>
</dbReference>
<dbReference type="PANTHER" id="PTHR32125:SF4">
    <property type="entry name" value="2-C-METHYL-D-ERYTHRITOL 4-PHOSPHATE CYTIDYLYLTRANSFERASE, CHLOROPLASTIC"/>
    <property type="match status" value="1"/>
</dbReference>
<reference evidence="8 9" key="1">
    <citation type="submission" date="2017-05" db="EMBL/GenBank/DDBJ databases">
        <authorList>
            <person name="Varghese N."/>
            <person name="Submissions S."/>
        </authorList>
    </citation>
    <scope>NUCLEOTIDE SEQUENCE [LARGE SCALE GENOMIC DNA]</scope>
    <source>
        <strain evidence="8 9">DSM 15522</strain>
    </source>
</reference>
<feature type="site" description="Transition state stabilizer" evidence="7">
    <location>
        <position position="19"/>
    </location>
</feature>